<dbReference type="PANTHER" id="PTHR10799">
    <property type="entry name" value="SNF2/RAD54 HELICASE FAMILY"/>
    <property type="match status" value="1"/>
</dbReference>
<protein>
    <submittedName>
        <fullName evidence="4">ATP-dependent helicase</fullName>
    </submittedName>
</protein>
<dbReference type="RefSeq" id="WP_169156638.1">
    <property type="nucleotide sequence ID" value="NZ_CAWPJE010000153.1"/>
</dbReference>
<evidence type="ECO:0000259" key="2">
    <source>
        <dbReference type="PROSITE" id="PS51192"/>
    </source>
</evidence>
<accession>A0ABX1PC03</accession>
<dbReference type="SMART" id="SM00490">
    <property type="entry name" value="HELICc"/>
    <property type="match status" value="1"/>
</dbReference>
<dbReference type="InterPro" id="IPR001650">
    <property type="entry name" value="Helicase_C-like"/>
</dbReference>
<dbReference type="CDD" id="cd18793">
    <property type="entry name" value="SF2_C_SNF"/>
    <property type="match status" value="1"/>
</dbReference>
<keyword evidence="5" id="KW-1185">Reference proteome</keyword>
<dbReference type="Gene3D" id="3.40.50.10810">
    <property type="entry name" value="Tandem AAA-ATPase domain"/>
    <property type="match status" value="1"/>
</dbReference>
<gene>
    <name evidence="4" type="ORF">DP116_18880</name>
</gene>
<dbReference type="EMBL" id="QMEB01000160">
    <property type="protein sequence ID" value="NMG21401.1"/>
    <property type="molecule type" value="Genomic_DNA"/>
</dbReference>
<dbReference type="CDD" id="cd18012">
    <property type="entry name" value="DEXQc_arch_SWI2_SNF2"/>
    <property type="match status" value="1"/>
</dbReference>
<dbReference type="GO" id="GO:0004386">
    <property type="term" value="F:helicase activity"/>
    <property type="evidence" value="ECO:0007669"/>
    <property type="project" value="UniProtKB-KW"/>
</dbReference>
<dbReference type="Proteomes" id="UP000718564">
    <property type="component" value="Unassembled WGS sequence"/>
</dbReference>
<dbReference type="Pfam" id="PF12419">
    <property type="entry name" value="DUF3670"/>
    <property type="match status" value="1"/>
</dbReference>
<name>A0ABX1PC03_9CYAN</name>
<feature type="domain" description="Helicase C-terminal" evidence="3">
    <location>
        <begin position="912"/>
        <end position="1079"/>
    </location>
</feature>
<dbReference type="InterPro" id="IPR022138">
    <property type="entry name" value="DUF3670"/>
</dbReference>
<dbReference type="InterPro" id="IPR014001">
    <property type="entry name" value="Helicase_ATP-bd"/>
</dbReference>
<feature type="domain" description="Helicase ATP-binding" evidence="2">
    <location>
        <begin position="623"/>
        <end position="786"/>
    </location>
</feature>
<dbReference type="Gene3D" id="3.40.50.300">
    <property type="entry name" value="P-loop containing nucleotide triphosphate hydrolases"/>
    <property type="match status" value="1"/>
</dbReference>
<keyword evidence="4" id="KW-0347">Helicase</keyword>
<evidence type="ECO:0000256" key="1">
    <source>
        <dbReference type="ARBA" id="ARBA00022801"/>
    </source>
</evidence>
<organism evidence="4 5">
    <name type="scientific">Brasilonema bromeliae SPC951</name>
    <dbReference type="NCBI Taxonomy" id="385972"/>
    <lineage>
        <taxon>Bacteria</taxon>
        <taxon>Bacillati</taxon>
        <taxon>Cyanobacteriota</taxon>
        <taxon>Cyanophyceae</taxon>
        <taxon>Nostocales</taxon>
        <taxon>Scytonemataceae</taxon>
        <taxon>Brasilonema</taxon>
        <taxon>Bromeliae group (in: Brasilonema)</taxon>
    </lineage>
</organism>
<evidence type="ECO:0000259" key="3">
    <source>
        <dbReference type="PROSITE" id="PS51194"/>
    </source>
</evidence>
<sequence length="1100" mass="124212">MAILHGTWLTQNSGCLFVWGETWRTLGTNCSKSPLNDVSKHPLAMTPLELIEWLHSRKISIVKIPHSKHVETSQTKSLKNGKTSKADSAADVMPTHSQIVALPSYILENTYEGTVEIFPAHSATLDLPNKTPQYLQPWIVEGFCLNPEEAIKFLTSLPLSVPNGEDSFLGGDLHFWVQVARWSLDLISRGKFLPTIQRQSDHSTVAKWQALLDSAQDGTRLEKFSQLMPLACRTYQESLEDGPDEEIELAKSSSSVQINLPPEPQELLLGFLNSTIDAQVRAMVGSQPLLETRVMASLPATVRQWLHSLTTASNTCSADPFGVQRLEAVLKAWTMPLQYQMAGNNQFRTCFVLRSPESGGETHWTLAYFLQAADDSNFLVDATTIWNHPLEKFVYQNRTIEQPQETFLRGLGLASRLYPPIAASLETPYPQFCHLNPIQAYEFIKSVAWRFEDSGLGVILPPSLENREGWANRLGLKITAQTSRKKQERLGLESLLNFKWELAIGGQTISKAEFDRLVALNSPLVEINGEWVELRPQDIKTAQTFFASRKEQMALSLEDALRISTGDTQTIEKLPVVSFEASGALQELISALTNNKAVEPLPTPASFQGKLRPYQERGMAWLSFLERWGLGACLADDMGLGKTIQFIAFLLHLKEQETLEKPTLLVCPTSVLGNWEREVKKFAPTLKVMQYHGDKRPKGKTFVEAVNKHDIVITSYPLIHRDLKSLQSVSWQIIVLDEAQNVKNSDAKQSQAVRQIESTFRIALTGTPVENRLQELWSILDFLNPGYLGNKQFFQRRFAIPIEKYGDAASLNQLRSLVQPFILRRLKTDRSIIQDLPEKQEMTVFCGLSAQQAQLYQKAVEESLAEIEEAEGLQRRGMILALLVKLKQICNHPSHYLKQDSLEQYHSGKLQRLQEMLEIVVASGDAPAGSRPRGDRALIFTQFAEWGKLLKPYLEKQLGREILFLYGSTQKKQREEMVDRFQHDPQGPPIMILSLKAGGVGLNLTRANHVFHFDRWWNPAVENQATDRVFRIGQTRNVQVHKFVSTGTLEEKIHDMIESKKQLAEQVVGAGENWLTELDTDQLRNLLILDRSAVIEEETE</sequence>
<dbReference type="InterPro" id="IPR027417">
    <property type="entry name" value="P-loop_NTPase"/>
</dbReference>
<keyword evidence="4" id="KW-0547">Nucleotide-binding</keyword>
<comment type="caution">
    <text evidence="4">The sequence shown here is derived from an EMBL/GenBank/DDBJ whole genome shotgun (WGS) entry which is preliminary data.</text>
</comment>
<proteinExistence type="predicted"/>
<reference evidence="4 5" key="1">
    <citation type="submission" date="2018-06" db="EMBL/GenBank/DDBJ databases">
        <title>Comparative genomics of Brasilonema spp. strains.</title>
        <authorList>
            <person name="Alvarenga D.O."/>
            <person name="Fiore M.F."/>
            <person name="Varani A.M."/>
        </authorList>
    </citation>
    <scope>NUCLEOTIDE SEQUENCE [LARGE SCALE GENOMIC DNA]</scope>
    <source>
        <strain evidence="4 5">SPC951</strain>
    </source>
</reference>
<dbReference type="Pfam" id="PF00176">
    <property type="entry name" value="SNF2-rel_dom"/>
    <property type="match status" value="1"/>
</dbReference>
<dbReference type="InterPro" id="IPR000330">
    <property type="entry name" value="SNF2_N"/>
</dbReference>
<dbReference type="SMART" id="SM00487">
    <property type="entry name" value="DEXDc"/>
    <property type="match status" value="1"/>
</dbReference>
<evidence type="ECO:0000313" key="4">
    <source>
        <dbReference type="EMBL" id="NMG21401.1"/>
    </source>
</evidence>
<dbReference type="PROSITE" id="PS51194">
    <property type="entry name" value="HELICASE_CTER"/>
    <property type="match status" value="1"/>
</dbReference>
<evidence type="ECO:0000313" key="5">
    <source>
        <dbReference type="Proteomes" id="UP000718564"/>
    </source>
</evidence>
<dbReference type="InterPro" id="IPR038718">
    <property type="entry name" value="SNF2-like_sf"/>
</dbReference>
<keyword evidence="4" id="KW-0067">ATP-binding</keyword>
<dbReference type="InterPro" id="IPR049730">
    <property type="entry name" value="SNF2/RAD54-like_C"/>
</dbReference>
<keyword evidence="1" id="KW-0378">Hydrolase</keyword>
<dbReference type="Pfam" id="PF00271">
    <property type="entry name" value="Helicase_C"/>
    <property type="match status" value="1"/>
</dbReference>
<dbReference type="PROSITE" id="PS51192">
    <property type="entry name" value="HELICASE_ATP_BIND_1"/>
    <property type="match status" value="1"/>
</dbReference>
<dbReference type="SUPFAM" id="SSF52540">
    <property type="entry name" value="P-loop containing nucleoside triphosphate hydrolases"/>
    <property type="match status" value="2"/>
</dbReference>